<protein>
    <submittedName>
        <fullName evidence="1">Uncharacterized protein</fullName>
    </submittedName>
</protein>
<evidence type="ECO:0000313" key="1">
    <source>
        <dbReference type="EMBL" id="GAG00791.1"/>
    </source>
</evidence>
<name>X0VJN0_9ZZZZ</name>
<gene>
    <name evidence="1" type="ORF">S01H1_37855</name>
</gene>
<dbReference type="EMBL" id="BARS01023790">
    <property type="protein sequence ID" value="GAG00791.1"/>
    <property type="molecule type" value="Genomic_DNA"/>
</dbReference>
<organism evidence="1">
    <name type="scientific">marine sediment metagenome</name>
    <dbReference type="NCBI Taxonomy" id="412755"/>
    <lineage>
        <taxon>unclassified sequences</taxon>
        <taxon>metagenomes</taxon>
        <taxon>ecological metagenomes</taxon>
    </lineage>
</organism>
<dbReference type="AlphaFoldDB" id="X0VJN0"/>
<reference evidence="1" key="1">
    <citation type="journal article" date="2014" name="Front. Microbiol.">
        <title>High frequency of phylogenetically diverse reductive dehalogenase-homologous genes in deep subseafloor sedimentary metagenomes.</title>
        <authorList>
            <person name="Kawai M."/>
            <person name="Futagami T."/>
            <person name="Toyoda A."/>
            <person name="Takaki Y."/>
            <person name="Nishi S."/>
            <person name="Hori S."/>
            <person name="Arai W."/>
            <person name="Tsubouchi T."/>
            <person name="Morono Y."/>
            <person name="Uchiyama I."/>
            <person name="Ito T."/>
            <person name="Fujiyama A."/>
            <person name="Inagaki F."/>
            <person name="Takami H."/>
        </authorList>
    </citation>
    <scope>NUCLEOTIDE SEQUENCE</scope>
    <source>
        <strain evidence="1">Expedition CK06-06</strain>
    </source>
</reference>
<accession>X0VJN0</accession>
<comment type="caution">
    <text evidence="1">The sequence shown here is derived from an EMBL/GenBank/DDBJ whole genome shotgun (WGS) entry which is preliminary data.</text>
</comment>
<proteinExistence type="predicted"/>
<sequence>MAPEAGDLSYQVDRMIELCAVLEISHLSHRSHSFGAVLSRDFGLVAIETDLFLGD</sequence>